<reference evidence="5" key="1">
    <citation type="journal article" date="2018" name="Front. Microbiol.">
        <title>Genome-Based Analysis Reveals the Taxonomy and Diversity of the Family Idiomarinaceae.</title>
        <authorList>
            <person name="Liu Y."/>
            <person name="Lai Q."/>
            <person name="Shao Z."/>
        </authorList>
    </citation>
    <scope>NUCLEOTIDE SEQUENCE [LARGE SCALE GENOMIC DNA]</scope>
    <source>
        <strain evidence="5">R22</strain>
    </source>
</reference>
<dbReference type="InterPro" id="IPR005151">
    <property type="entry name" value="Tail-specific_protease"/>
</dbReference>
<name>A0A432YZ18_9GAMM</name>
<dbReference type="GO" id="GO:0008236">
    <property type="term" value="F:serine-type peptidase activity"/>
    <property type="evidence" value="ECO:0007669"/>
    <property type="project" value="InterPro"/>
</dbReference>
<dbReference type="GO" id="GO:0030288">
    <property type="term" value="C:outer membrane-bounded periplasmic space"/>
    <property type="evidence" value="ECO:0007669"/>
    <property type="project" value="TreeGrafter"/>
</dbReference>
<dbReference type="Gene3D" id="3.30.750.170">
    <property type="match status" value="1"/>
</dbReference>
<proteinExistence type="predicted"/>
<dbReference type="Gene3D" id="2.30.42.10">
    <property type="match status" value="1"/>
</dbReference>
<dbReference type="InterPro" id="IPR041613">
    <property type="entry name" value="Pept_S41_N"/>
</dbReference>
<dbReference type="RefSeq" id="WP_126782008.1">
    <property type="nucleotide sequence ID" value="NZ_PIQC01000005.1"/>
</dbReference>
<feature type="region of interest" description="Disordered" evidence="1">
    <location>
        <begin position="414"/>
        <end position="449"/>
    </location>
</feature>
<comment type="caution">
    <text evidence="4">The sequence shown here is derived from an EMBL/GenBank/DDBJ whole genome shotgun (WGS) entry which is preliminary data.</text>
</comment>
<dbReference type="InterPro" id="IPR036034">
    <property type="entry name" value="PDZ_sf"/>
</dbReference>
<dbReference type="SUPFAM" id="SSF52096">
    <property type="entry name" value="ClpP/crotonase"/>
    <property type="match status" value="1"/>
</dbReference>
<dbReference type="Pfam" id="PF03572">
    <property type="entry name" value="Peptidase_S41"/>
    <property type="match status" value="1"/>
</dbReference>
<feature type="chain" id="PRO_5019343119" evidence="2">
    <location>
        <begin position="18"/>
        <end position="449"/>
    </location>
</feature>
<organism evidence="4 5">
    <name type="scientific">Idiomarina ramblicola</name>
    <dbReference type="NCBI Taxonomy" id="263724"/>
    <lineage>
        <taxon>Bacteria</taxon>
        <taxon>Pseudomonadati</taxon>
        <taxon>Pseudomonadota</taxon>
        <taxon>Gammaproteobacteria</taxon>
        <taxon>Alteromonadales</taxon>
        <taxon>Idiomarinaceae</taxon>
        <taxon>Idiomarina</taxon>
    </lineage>
</organism>
<dbReference type="SMART" id="SM00245">
    <property type="entry name" value="TSPc"/>
    <property type="match status" value="1"/>
</dbReference>
<dbReference type="PANTHER" id="PTHR32060:SF30">
    <property type="entry name" value="CARBOXY-TERMINAL PROCESSING PROTEASE CTPA"/>
    <property type="match status" value="1"/>
</dbReference>
<dbReference type="AlphaFoldDB" id="A0A432YZ18"/>
<evidence type="ECO:0000313" key="5">
    <source>
        <dbReference type="Proteomes" id="UP000288058"/>
    </source>
</evidence>
<dbReference type="InterPro" id="IPR029045">
    <property type="entry name" value="ClpP/crotonase-like_dom_sf"/>
</dbReference>
<feature type="compositionally biased region" description="Basic and acidic residues" evidence="1">
    <location>
        <begin position="428"/>
        <end position="449"/>
    </location>
</feature>
<dbReference type="EMBL" id="PIQC01000005">
    <property type="protein sequence ID" value="RUO68868.1"/>
    <property type="molecule type" value="Genomic_DNA"/>
</dbReference>
<feature type="domain" description="Tail specific protease" evidence="3">
    <location>
        <begin position="187"/>
        <end position="388"/>
    </location>
</feature>
<dbReference type="GO" id="GO:0006508">
    <property type="term" value="P:proteolysis"/>
    <property type="evidence" value="ECO:0007669"/>
    <property type="project" value="InterPro"/>
</dbReference>
<dbReference type="Pfam" id="PF18294">
    <property type="entry name" value="Pept_S41_N"/>
    <property type="match status" value="1"/>
</dbReference>
<dbReference type="Gene3D" id="3.90.226.10">
    <property type="entry name" value="2-enoyl-CoA Hydratase, Chain A, domain 1"/>
    <property type="match status" value="1"/>
</dbReference>
<accession>A0A432YZ18</accession>
<feature type="signal peptide" evidence="2">
    <location>
        <begin position="1"/>
        <end position="17"/>
    </location>
</feature>
<evidence type="ECO:0000313" key="4">
    <source>
        <dbReference type="EMBL" id="RUO68868.1"/>
    </source>
</evidence>
<protein>
    <submittedName>
        <fullName evidence="4">Peptidase S41</fullName>
    </submittedName>
</protein>
<evidence type="ECO:0000259" key="3">
    <source>
        <dbReference type="SMART" id="SM00245"/>
    </source>
</evidence>
<dbReference type="GO" id="GO:0004175">
    <property type="term" value="F:endopeptidase activity"/>
    <property type="evidence" value="ECO:0007669"/>
    <property type="project" value="TreeGrafter"/>
</dbReference>
<dbReference type="PANTHER" id="PTHR32060">
    <property type="entry name" value="TAIL-SPECIFIC PROTEASE"/>
    <property type="match status" value="1"/>
</dbReference>
<keyword evidence="5" id="KW-1185">Reference proteome</keyword>
<gene>
    <name evidence="4" type="ORF">CWI78_08100</name>
</gene>
<keyword evidence="2" id="KW-0732">Signal</keyword>
<dbReference type="GO" id="GO:0007165">
    <property type="term" value="P:signal transduction"/>
    <property type="evidence" value="ECO:0007669"/>
    <property type="project" value="TreeGrafter"/>
</dbReference>
<dbReference type="OrthoDB" id="7168509at2"/>
<evidence type="ECO:0000256" key="1">
    <source>
        <dbReference type="SAM" id="MobiDB-lite"/>
    </source>
</evidence>
<dbReference type="CDD" id="cd07561">
    <property type="entry name" value="Peptidase_S41_CPP_like"/>
    <property type="match status" value="1"/>
</dbReference>
<feature type="compositionally biased region" description="Polar residues" evidence="1">
    <location>
        <begin position="414"/>
        <end position="427"/>
    </location>
</feature>
<dbReference type="PROSITE" id="PS51257">
    <property type="entry name" value="PROKAR_LIPOPROTEIN"/>
    <property type="match status" value="1"/>
</dbReference>
<sequence>MKLEKSLLCIGITLALAACGGSGSDSGGTDNTGGTDNGNDYAFCSAEDQNEQFFEYMKDDYFWADQLQDSLDPEAFDDVYAVLEELRVPEDTYSYILTEEEYDQLFVSATYFGFGFSMEQISESRVKFRFVYDDSPADAAGIDRADELIAIEGVAVSELLANGEFNDALGPNEEGLSREITWQKPDGTEQTELLSKVEVETNTVMGAQTYEQDGETVGYFTLDSFINRTGNDLNNAFDLFAAEGINHLVIDVRYNGGGLIRYANQVATQAAGTNVQGNTFLQYRFNEQNSNMNQTIPFNLVDGVEQLDLDRVFVLTTGSSCSSSEIIINSLNPHIKVVTIGEPTCGKPVGQQPEELCDKVTFAINFETVNSEGEGQYYDGIAPNCAVDDEIVADWGSSEDPLTAAANTYISTGSCPAESSASAQTKKSALERSFEKPIHNMKDKRESLQ</sequence>
<dbReference type="Proteomes" id="UP000288058">
    <property type="component" value="Unassembled WGS sequence"/>
</dbReference>
<evidence type="ECO:0000256" key="2">
    <source>
        <dbReference type="SAM" id="SignalP"/>
    </source>
</evidence>